<feature type="signal peptide" evidence="1">
    <location>
        <begin position="1"/>
        <end position="25"/>
    </location>
</feature>
<dbReference type="SMART" id="SM00867">
    <property type="entry name" value="YceI"/>
    <property type="match status" value="1"/>
</dbReference>
<protein>
    <submittedName>
        <fullName evidence="3">YceI family protein</fullName>
    </submittedName>
</protein>
<dbReference type="InterPro" id="IPR036761">
    <property type="entry name" value="TTHA0802/YceI-like_sf"/>
</dbReference>
<keyword evidence="4" id="KW-1185">Reference proteome</keyword>
<reference evidence="3 4" key="1">
    <citation type="journal article" date="2019" name="Environ. Microbiol.">
        <title>Species interactions and distinct microbial communities in high Arctic permafrost affected cryosols are associated with the CH4 and CO2 gas fluxes.</title>
        <authorList>
            <person name="Altshuler I."/>
            <person name="Hamel J."/>
            <person name="Turney S."/>
            <person name="Magnuson E."/>
            <person name="Levesque R."/>
            <person name="Greer C."/>
            <person name="Whyte L.G."/>
        </authorList>
    </citation>
    <scope>NUCLEOTIDE SEQUENCE [LARGE SCALE GENOMIC DNA]</scope>
    <source>
        <strain evidence="3 4">S13Y</strain>
    </source>
</reference>
<accession>A0A502CEZ4</accession>
<dbReference type="RefSeq" id="WP_140648477.1">
    <property type="nucleotide sequence ID" value="NZ_RCZB01000002.1"/>
</dbReference>
<dbReference type="InterPro" id="IPR007372">
    <property type="entry name" value="Lipid/polyisoprenoid-bd_YceI"/>
</dbReference>
<sequence length="206" mass="22884">MLRFRPVVWLLWLAAMLLPLAPAYAASASYRYDTVHSQIVFSISHDGYSRPFGRLHIAKGWLRFDPDDWSTAATELDIDLASVDMGDADWDKAVCKPALLDCAHRRYAHFVSSSVERKDDHHGVLHGQLTLHGISQPLSVPFTFNRVANTIYGLHTIAGFSATAMLDREAFGITANAGSIGQQVSVWLELEAIRDEHAIPTSKEQP</sequence>
<dbReference type="PANTHER" id="PTHR34406">
    <property type="entry name" value="PROTEIN YCEI"/>
    <property type="match status" value="1"/>
</dbReference>
<dbReference type="AlphaFoldDB" id="A0A502CEZ4"/>
<organism evidence="3 4">
    <name type="scientific">Rhodanobacter glycinis</name>
    <dbReference type="NCBI Taxonomy" id="582702"/>
    <lineage>
        <taxon>Bacteria</taxon>
        <taxon>Pseudomonadati</taxon>
        <taxon>Pseudomonadota</taxon>
        <taxon>Gammaproteobacteria</taxon>
        <taxon>Lysobacterales</taxon>
        <taxon>Rhodanobacteraceae</taxon>
        <taxon>Rhodanobacter</taxon>
    </lineage>
</organism>
<evidence type="ECO:0000313" key="4">
    <source>
        <dbReference type="Proteomes" id="UP000319486"/>
    </source>
</evidence>
<comment type="caution">
    <text evidence="3">The sequence shown here is derived from an EMBL/GenBank/DDBJ whole genome shotgun (WGS) entry which is preliminary data.</text>
</comment>
<dbReference type="OrthoDB" id="9811006at2"/>
<feature type="chain" id="PRO_5030107282" evidence="1">
    <location>
        <begin position="26"/>
        <end position="206"/>
    </location>
</feature>
<dbReference type="Pfam" id="PF04264">
    <property type="entry name" value="YceI"/>
    <property type="match status" value="1"/>
</dbReference>
<proteinExistence type="predicted"/>
<evidence type="ECO:0000256" key="1">
    <source>
        <dbReference type="SAM" id="SignalP"/>
    </source>
</evidence>
<dbReference type="Gene3D" id="2.40.128.110">
    <property type="entry name" value="Lipid/polyisoprenoid-binding, YceI-like"/>
    <property type="match status" value="1"/>
</dbReference>
<evidence type="ECO:0000259" key="2">
    <source>
        <dbReference type="SMART" id="SM00867"/>
    </source>
</evidence>
<gene>
    <name evidence="3" type="ORF">EAH88_01560</name>
</gene>
<dbReference type="SUPFAM" id="SSF101874">
    <property type="entry name" value="YceI-like"/>
    <property type="match status" value="1"/>
</dbReference>
<feature type="domain" description="Lipid/polyisoprenoid-binding YceI-like" evidence="2">
    <location>
        <begin position="29"/>
        <end position="193"/>
    </location>
</feature>
<evidence type="ECO:0000313" key="3">
    <source>
        <dbReference type="EMBL" id="TPG11262.1"/>
    </source>
</evidence>
<dbReference type="EMBL" id="RCZO01000001">
    <property type="protein sequence ID" value="TPG11262.1"/>
    <property type="molecule type" value="Genomic_DNA"/>
</dbReference>
<dbReference type="Proteomes" id="UP000319486">
    <property type="component" value="Unassembled WGS sequence"/>
</dbReference>
<dbReference type="PANTHER" id="PTHR34406:SF1">
    <property type="entry name" value="PROTEIN YCEI"/>
    <property type="match status" value="1"/>
</dbReference>
<name>A0A502CEZ4_9GAMM</name>
<keyword evidence="1" id="KW-0732">Signal</keyword>